<evidence type="ECO:0000259" key="2">
    <source>
        <dbReference type="Pfam" id="PF23257"/>
    </source>
</evidence>
<protein>
    <recommendedName>
        <fullName evidence="2">DUF7071 domain-containing protein</fullName>
    </recommendedName>
</protein>
<accession>A0AAN7VWW8</accession>
<proteinExistence type="predicted"/>
<name>A0AAN7VWW8_9PEZI</name>
<feature type="compositionally biased region" description="Basic residues" evidence="1">
    <location>
        <begin position="89"/>
        <end position="108"/>
    </location>
</feature>
<dbReference type="InterPro" id="IPR055499">
    <property type="entry name" value="DUF7071"/>
</dbReference>
<dbReference type="Pfam" id="PF23257">
    <property type="entry name" value="DUF7071"/>
    <property type="match status" value="1"/>
</dbReference>
<sequence>MGYTSVYRVQLDTEKTAHIATREQLHEALQTAQYLKMKVESLRNFIADLTLGTELKIPLDGYCEELEEIEARVLAYAADPAMLAEIRPTKKAPRKKQQASNKRRKVKHTPSDATADLMASFSAHESLTVNPADLCITYPTPPPEVEFIDPLILERNAGLAKEVLGEELMACPVAVRILQKAEELTREQMERMKWILEGDGEARERVEVFAEGLFGFRGC</sequence>
<feature type="region of interest" description="Disordered" evidence="1">
    <location>
        <begin position="87"/>
        <end position="111"/>
    </location>
</feature>
<feature type="domain" description="DUF7071" evidence="2">
    <location>
        <begin position="159"/>
        <end position="213"/>
    </location>
</feature>
<dbReference type="AlphaFoldDB" id="A0AAN7VWW8"/>
<evidence type="ECO:0000256" key="1">
    <source>
        <dbReference type="SAM" id="MobiDB-lite"/>
    </source>
</evidence>
<organism evidence="3 4">
    <name type="scientific">Elasticomyces elasticus</name>
    <dbReference type="NCBI Taxonomy" id="574655"/>
    <lineage>
        <taxon>Eukaryota</taxon>
        <taxon>Fungi</taxon>
        <taxon>Dikarya</taxon>
        <taxon>Ascomycota</taxon>
        <taxon>Pezizomycotina</taxon>
        <taxon>Dothideomycetes</taxon>
        <taxon>Dothideomycetidae</taxon>
        <taxon>Mycosphaerellales</taxon>
        <taxon>Teratosphaeriaceae</taxon>
        <taxon>Elasticomyces</taxon>
    </lineage>
</organism>
<dbReference type="EMBL" id="JAVRQU010000021">
    <property type="protein sequence ID" value="KAK5691523.1"/>
    <property type="molecule type" value="Genomic_DNA"/>
</dbReference>
<comment type="caution">
    <text evidence="3">The sequence shown here is derived from an EMBL/GenBank/DDBJ whole genome shotgun (WGS) entry which is preliminary data.</text>
</comment>
<evidence type="ECO:0000313" key="4">
    <source>
        <dbReference type="Proteomes" id="UP001310594"/>
    </source>
</evidence>
<reference evidence="3" key="1">
    <citation type="submission" date="2023-08" db="EMBL/GenBank/DDBJ databases">
        <title>Black Yeasts Isolated from many extreme environments.</title>
        <authorList>
            <person name="Coleine C."/>
            <person name="Stajich J.E."/>
            <person name="Selbmann L."/>
        </authorList>
    </citation>
    <scope>NUCLEOTIDE SEQUENCE</scope>
    <source>
        <strain evidence="3">CCFEE 5810</strain>
    </source>
</reference>
<evidence type="ECO:0000313" key="3">
    <source>
        <dbReference type="EMBL" id="KAK5691523.1"/>
    </source>
</evidence>
<gene>
    <name evidence="3" type="ORF">LTR97_011516</name>
</gene>
<dbReference type="Proteomes" id="UP001310594">
    <property type="component" value="Unassembled WGS sequence"/>
</dbReference>